<reference evidence="3 4" key="1">
    <citation type="journal article" date="2023" name="J. Hered.">
        <title>Chromosome-level genome of the wood stork (Mycteria americana) provides insight into avian chromosome evolution.</title>
        <authorList>
            <person name="Flamio R. Jr."/>
            <person name="Ramstad K.M."/>
        </authorList>
    </citation>
    <scope>NUCLEOTIDE SEQUENCE [LARGE SCALE GENOMIC DNA]</scope>
    <source>
        <strain evidence="3">JAX WOST 10</strain>
    </source>
</reference>
<gene>
    <name evidence="3" type="ORF">QYF61_026857</name>
</gene>
<comment type="caution">
    <text evidence="3">The sequence shown here is derived from an EMBL/GenBank/DDBJ whole genome shotgun (WGS) entry which is preliminary data.</text>
</comment>
<dbReference type="EMBL" id="JAUNZN010000003">
    <property type="protein sequence ID" value="KAK4825338.1"/>
    <property type="molecule type" value="Genomic_DNA"/>
</dbReference>
<keyword evidence="4" id="KW-1185">Reference proteome</keyword>
<feature type="compositionally biased region" description="Gly residues" evidence="2">
    <location>
        <begin position="181"/>
        <end position="194"/>
    </location>
</feature>
<feature type="region of interest" description="Disordered" evidence="2">
    <location>
        <begin position="118"/>
        <end position="194"/>
    </location>
</feature>
<feature type="compositionally biased region" description="Low complexity" evidence="2">
    <location>
        <begin position="118"/>
        <end position="141"/>
    </location>
</feature>
<feature type="compositionally biased region" description="Low complexity" evidence="2">
    <location>
        <begin position="222"/>
        <end position="234"/>
    </location>
</feature>
<accession>A0AAN7PFP5</accession>
<proteinExistence type="predicted"/>
<evidence type="ECO:0000313" key="4">
    <source>
        <dbReference type="Proteomes" id="UP001333110"/>
    </source>
</evidence>
<feature type="region of interest" description="Disordered" evidence="2">
    <location>
        <begin position="222"/>
        <end position="245"/>
    </location>
</feature>
<evidence type="ECO:0000256" key="1">
    <source>
        <dbReference type="SAM" id="Coils"/>
    </source>
</evidence>
<sequence length="400" mass="43453">MLLFKETVLSWGQRIEHKSYEERLRDLGLLSLEKRRLRGDLIALYNCLKGGCREIKQEGDMPADKTRPEHDIEVEGGREMFEKAKEKMKSQFQDLTERITKMLEKDFSNMLICGTRQKGAARGGTARAAQPTLRPPVSRGSSPPPQAELTRGCSCPGPPIPGSPRPGRPEAGEWAAWAAPGGVGGGWERGGVGGGVGSPAPLPFPAYKTLPAERSLLTASRLRSRPAGSAHHPPAGTPPTHPWEAAGERRPLRARGELAVRSGVPLAVLAPLSRPPWLSPGTEPDDGGRTHGKLAPAWVRPAATKYHLTCLFCSTSSRRMENKAMYLHTFNERENGSIFEEPFEGRNLSKLNLCEDAAQGRGKVNPESFIMRMGPPESLLGSWKMLGAGLRTGAAARCLP</sequence>
<dbReference type="AlphaFoldDB" id="A0AAN7PFP5"/>
<keyword evidence="1" id="KW-0175">Coiled coil</keyword>
<feature type="compositionally biased region" description="Pro residues" evidence="2">
    <location>
        <begin position="156"/>
        <end position="166"/>
    </location>
</feature>
<name>A0AAN7PFP5_MYCAM</name>
<evidence type="ECO:0000256" key="2">
    <source>
        <dbReference type="SAM" id="MobiDB-lite"/>
    </source>
</evidence>
<dbReference type="Proteomes" id="UP001333110">
    <property type="component" value="Unassembled WGS sequence"/>
</dbReference>
<feature type="region of interest" description="Disordered" evidence="2">
    <location>
        <begin position="272"/>
        <end position="291"/>
    </location>
</feature>
<evidence type="ECO:0000313" key="3">
    <source>
        <dbReference type="EMBL" id="KAK4825338.1"/>
    </source>
</evidence>
<organism evidence="3 4">
    <name type="scientific">Mycteria americana</name>
    <name type="common">Wood stork</name>
    <dbReference type="NCBI Taxonomy" id="33587"/>
    <lineage>
        <taxon>Eukaryota</taxon>
        <taxon>Metazoa</taxon>
        <taxon>Chordata</taxon>
        <taxon>Craniata</taxon>
        <taxon>Vertebrata</taxon>
        <taxon>Euteleostomi</taxon>
        <taxon>Archelosauria</taxon>
        <taxon>Archosauria</taxon>
        <taxon>Dinosauria</taxon>
        <taxon>Saurischia</taxon>
        <taxon>Theropoda</taxon>
        <taxon>Coelurosauria</taxon>
        <taxon>Aves</taxon>
        <taxon>Neognathae</taxon>
        <taxon>Neoaves</taxon>
        <taxon>Aequornithes</taxon>
        <taxon>Ciconiiformes</taxon>
        <taxon>Ciconiidae</taxon>
        <taxon>Mycteria</taxon>
    </lineage>
</organism>
<feature type="coiled-coil region" evidence="1">
    <location>
        <begin position="78"/>
        <end position="105"/>
    </location>
</feature>
<protein>
    <submittedName>
        <fullName evidence="3">Uncharacterized protein</fullName>
    </submittedName>
</protein>